<evidence type="ECO:0000256" key="3">
    <source>
        <dbReference type="ARBA" id="ARBA00022980"/>
    </source>
</evidence>
<dbReference type="InterPro" id="IPR020056">
    <property type="entry name" value="Rbsml_bL25/Gln-tRNA_synth_N"/>
</dbReference>
<dbReference type="SUPFAM" id="SSF50715">
    <property type="entry name" value="Ribosomal protein L25-like"/>
    <property type="match status" value="1"/>
</dbReference>
<feature type="domain" description="Large ribosomal subunit protein bL25 L25" evidence="7">
    <location>
        <begin position="5"/>
        <end position="92"/>
    </location>
</feature>
<keyword evidence="10" id="KW-1185">Reference proteome</keyword>
<dbReference type="PANTHER" id="PTHR33284:SF1">
    <property type="entry name" value="RIBOSOMAL PROTEIN L25_GLN-TRNA SYNTHETASE, ANTI-CODON-BINDING DOMAIN-CONTAINING PROTEIN"/>
    <property type="match status" value="1"/>
</dbReference>
<dbReference type="HAMAP" id="MF_01334">
    <property type="entry name" value="Ribosomal_bL25_CTC"/>
    <property type="match status" value="1"/>
</dbReference>
<dbReference type="EMBL" id="NPIA01000011">
    <property type="protein sequence ID" value="OZM55844.1"/>
    <property type="molecule type" value="Genomic_DNA"/>
</dbReference>
<dbReference type="Pfam" id="PF01386">
    <property type="entry name" value="Ribosomal_L25p"/>
    <property type="match status" value="1"/>
</dbReference>
<sequence>MEMELQANTRHDTTGSVLKSIRDEGNIPAVLYGTNMPENELLYVDSSEFKKLYQQVGQHGVFTLVNGDGNHSVMIHEAQRDPLKNDYVHVDFFEVDMNKEVTAEVPVHFEGSPNAPKDCLVQHGVRQLKVRALPNEVPDVIHVDVSNLEVNESLQVKDISENCPYDIQHDAEEVVVSVLPPKTYEDKPDAESDVAGEPDIINGASEEREE</sequence>
<dbReference type="Gene3D" id="2.170.120.20">
    <property type="entry name" value="Ribosomal protein L25, beta domain"/>
    <property type="match status" value="1"/>
</dbReference>
<reference evidence="9 10" key="2">
    <citation type="submission" date="2017-09" db="EMBL/GenBank/DDBJ databases">
        <title>Bacillus patelloidae sp. nov., isolated from the intestinal tract of a marine limpet.</title>
        <authorList>
            <person name="Liu R."/>
            <person name="Dong C."/>
            <person name="Shao Z."/>
        </authorList>
    </citation>
    <scope>NUCLEOTIDE SEQUENCE [LARGE SCALE GENOMIC DNA]</scope>
    <source>
        <strain evidence="9 10">SA5d-4</strain>
    </source>
</reference>
<dbReference type="CDD" id="cd00495">
    <property type="entry name" value="Ribosomal_L25_TL5_CTC"/>
    <property type="match status" value="1"/>
</dbReference>
<dbReference type="AlphaFoldDB" id="A0A263BQ46"/>
<evidence type="ECO:0000259" key="8">
    <source>
        <dbReference type="Pfam" id="PF14693"/>
    </source>
</evidence>
<protein>
    <recommendedName>
        <fullName evidence="5">Large ribosomal subunit protein bL25</fullName>
    </recommendedName>
    <alternativeName>
        <fullName evidence="5">General stress protein CTC</fullName>
    </alternativeName>
</protein>
<proteinExistence type="inferred from homology"/>
<comment type="subunit">
    <text evidence="5">Part of the 50S ribosomal subunit; part of the 5S rRNA/L5/L18/L25 subcomplex. Contacts the 5S rRNA. Binds to the 5S rRNA independently of L5 and L18.</text>
</comment>
<dbReference type="GO" id="GO:0006412">
    <property type="term" value="P:translation"/>
    <property type="evidence" value="ECO:0007669"/>
    <property type="project" value="UniProtKB-UniRule"/>
</dbReference>
<evidence type="ECO:0000313" key="10">
    <source>
        <dbReference type="Proteomes" id="UP000217083"/>
    </source>
</evidence>
<dbReference type="InterPro" id="IPR037121">
    <property type="entry name" value="Ribosomal_bL25_C"/>
</dbReference>
<dbReference type="GO" id="GO:0008097">
    <property type="term" value="F:5S rRNA binding"/>
    <property type="evidence" value="ECO:0007669"/>
    <property type="project" value="InterPro"/>
</dbReference>
<dbReference type="NCBIfam" id="TIGR00731">
    <property type="entry name" value="bL25_bact_ctc"/>
    <property type="match status" value="1"/>
</dbReference>
<evidence type="ECO:0000256" key="2">
    <source>
        <dbReference type="ARBA" id="ARBA00022884"/>
    </source>
</evidence>
<accession>A0A263BQ46</accession>
<dbReference type="GO" id="GO:0022625">
    <property type="term" value="C:cytosolic large ribosomal subunit"/>
    <property type="evidence" value="ECO:0007669"/>
    <property type="project" value="TreeGrafter"/>
</dbReference>
<dbReference type="InterPro" id="IPR020930">
    <property type="entry name" value="Ribosomal_uL5_bac-type"/>
</dbReference>
<dbReference type="GO" id="GO:0003735">
    <property type="term" value="F:structural constituent of ribosome"/>
    <property type="evidence" value="ECO:0007669"/>
    <property type="project" value="InterPro"/>
</dbReference>
<dbReference type="RefSeq" id="WP_094926534.1">
    <property type="nucleotide sequence ID" value="NZ_NPIA01000011.1"/>
</dbReference>
<organism evidence="9 10">
    <name type="scientific">Lottiidibacillus patelloidae</name>
    <dbReference type="NCBI Taxonomy" id="2670334"/>
    <lineage>
        <taxon>Bacteria</taxon>
        <taxon>Bacillati</taxon>
        <taxon>Bacillota</taxon>
        <taxon>Bacilli</taxon>
        <taxon>Bacillales</taxon>
        <taxon>Bacillaceae</taxon>
        <taxon>Lottiidibacillus</taxon>
    </lineage>
</organism>
<evidence type="ECO:0000256" key="6">
    <source>
        <dbReference type="SAM" id="MobiDB-lite"/>
    </source>
</evidence>
<dbReference type="PANTHER" id="PTHR33284">
    <property type="entry name" value="RIBOSOMAL PROTEIN L25/GLN-TRNA SYNTHETASE, ANTI-CODON-BINDING DOMAIN-CONTAINING PROTEIN"/>
    <property type="match status" value="1"/>
</dbReference>
<keyword evidence="4 5" id="KW-0687">Ribonucleoprotein</keyword>
<evidence type="ECO:0000256" key="1">
    <source>
        <dbReference type="ARBA" id="ARBA00022730"/>
    </source>
</evidence>
<dbReference type="InterPro" id="IPR011035">
    <property type="entry name" value="Ribosomal_bL25/Gln-tRNA_synth"/>
</dbReference>
<comment type="function">
    <text evidence="5">This is one of the proteins that binds to the 5S RNA in the ribosome where it forms part of the central protuberance.</text>
</comment>
<dbReference type="InterPro" id="IPR020057">
    <property type="entry name" value="Ribosomal_bL25_b-dom"/>
</dbReference>
<feature type="domain" description="Large ribosomal subunit protein bL25 beta" evidence="8">
    <location>
        <begin position="100"/>
        <end position="182"/>
    </location>
</feature>
<keyword evidence="2 5" id="KW-0694">RNA-binding</keyword>
<evidence type="ECO:0000256" key="4">
    <source>
        <dbReference type="ARBA" id="ARBA00023274"/>
    </source>
</evidence>
<dbReference type="Gene3D" id="2.40.240.10">
    <property type="entry name" value="Ribosomal Protein L25, Chain P"/>
    <property type="match status" value="1"/>
</dbReference>
<comment type="similarity">
    <text evidence="5">Belongs to the bacterial ribosomal protein bL25 family. CTC subfamily.</text>
</comment>
<comment type="caution">
    <text evidence="9">The sequence shown here is derived from an EMBL/GenBank/DDBJ whole genome shotgun (WGS) entry which is preliminary data.</text>
</comment>
<name>A0A263BQ46_9BACI</name>
<keyword evidence="3 5" id="KW-0689">Ribosomal protein</keyword>
<dbReference type="InterPro" id="IPR001021">
    <property type="entry name" value="Ribosomal_bL25_long"/>
</dbReference>
<gene>
    <name evidence="5" type="primary">rplY</name>
    <name evidence="5" type="synonym">ctc</name>
    <name evidence="9" type="ORF">CIB95_15100</name>
</gene>
<keyword evidence="1 5" id="KW-0699">rRNA-binding</keyword>
<reference evidence="10" key="1">
    <citation type="submission" date="2017-08" db="EMBL/GenBank/DDBJ databases">
        <authorList>
            <person name="Huang Z."/>
        </authorList>
    </citation>
    <scope>NUCLEOTIDE SEQUENCE [LARGE SCALE GENOMIC DNA]</scope>
    <source>
        <strain evidence="10">SA5d-4</strain>
    </source>
</reference>
<evidence type="ECO:0000256" key="5">
    <source>
        <dbReference type="HAMAP-Rule" id="MF_01334"/>
    </source>
</evidence>
<dbReference type="InterPro" id="IPR029751">
    <property type="entry name" value="Ribosomal_L25_dom"/>
</dbReference>
<evidence type="ECO:0000259" key="7">
    <source>
        <dbReference type="Pfam" id="PF01386"/>
    </source>
</evidence>
<evidence type="ECO:0000313" key="9">
    <source>
        <dbReference type="EMBL" id="OZM55844.1"/>
    </source>
</evidence>
<dbReference type="Pfam" id="PF14693">
    <property type="entry name" value="Ribosomal_TL5_C"/>
    <property type="match status" value="1"/>
</dbReference>
<dbReference type="Proteomes" id="UP000217083">
    <property type="component" value="Unassembled WGS sequence"/>
</dbReference>
<dbReference type="NCBIfam" id="NF004133">
    <property type="entry name" value="PRK05618.2-4"/>
    <property type="match status" value="1"/>
</dbReference>
<feature type="region of interest" description="Disordered" evidence="6">
    <location>
        <begin position="180"/>
        <end position="210"/>
    </location>
</feature>